<dbReference type="AlphaFoldDB" id="A0A3B0CH29"/>
<evidence type="ECO:0000313" key="4">
    <source>
        <dbReference type="EMBL" id="RKN84004.1"/>
    </source>
</evidence>
<dbReference type="GO" id="GO:0016787">
    <property type="term" value="F:hydrolase activity"/>
    <property type="evidence" value="ECO:0007669"/>
    <property type="project" value="UniProtKB-KW"/>
</dbReference>
<evidence type="ECO:0000313" key="5">
    <source>
        <dbReference type="Proteomes" id="UP000282311"/>
    </source>
</evidence>
<dbReference type="PANTHER" id="PTHR43046:SF14">
    <property type="entry name" value="MUTT_NUDIX FAMILY PROTEIN"/>
    <property type="match status" value="1"/>
</dbReference>
<dbReference type="PANTHER" id="PTHR43046">
    <property type="entry name" value="GDP-MANNOSE MANNOSYL HYDROLASE"/>
    <property type="match status" value="1"/>
</dbReference>
<evidence type="ECO:0000256" key="1">
    <source>
        <dbReference type="ARBA" id="ARBA00001946"/>
    </source>
</evidence>
<dbReference type="Proteomes" id="UP000282311">
    <property type="component" value="Unassembled WGS sequence"/>
</dbReference>
<sequence>MSKPLLRAEAIIVRRDGAAVLVQCDRDETFYRFPGGSVEFGETAAEAINRELIEEFELRADIGPLACLNESITQYDGKQRHDCTVLHWGTVDDSRTQDGLQHSERPDIQLVWRTMEQLRKKPVYPEGILDFLTEKVAGAVAHLVVRKSYDD</sequence>
<keyword evidence="2" id="KW-0378">Hydrolase</keyword>
<comment type="caution">
    <text evidence="4">The sequence shown here is derived from an EMBL/GenBank/DDBJ whole genome shotgun (WGS) entry which is preliminary data.</text>
</comment>
<keyword evidence="5" id="KW-1185">Reference proteome</keyword>
<evidence type="ECO:0000256" key="2">
    <source>
        <dbReference type="ARBA" id="ARBA00022801"/>
    </source>
</evidence>
<dbReference type="Pfam" id="PF00293">
    <property type="entry name" value="NUDIX"/>
    <property type="match status" value="1"/>
</dbReference>
<gene>
    <name evidence="4" type="ORF">D7M11_15610</name>
</gene>
<name>A0A3B0CH29_9BACL</name>
<dbReference type="Gene3D" id="3.90.79.10">
    <property type="entry name" value="Nucleoside Triphosphate Pyrophosphohydrolase"/>
    <property type="match status" value="1"/>
</dbReference>
<dbReference type="InterPro" id="IPR015797">
    <property type="entry name" value="NUDIX_hydrolase-like_dom_sf"/>
</dbReference>
<dbReference type="EMBL" id="RBAH01000010">
    <property type="protein sequence ID" value="RKN84004.1"/>
    <property type="molecule type" value="Genomic_DNA"/>
</dbReference>
<dbReference type="SUPFAM" id="SSF55811">
    <property type="entry name" value="Nudix"/>
    <property type="match status" value="1"/>
</dbReference>
<comment type="cofactor">
    <cofactor evidence="1">
        <name>Mg(2+)</name>
        <dbReference type="ChEBI" id="CHEBI:18420"/>
    </cofactor>
</comment>
<feature type="domain" description="Nudix hydrolase" evidence="3">
    <location>
        <begin position="4"/>
        <end position="135"/>
    </location>
</feature>
<protein>
    <submittedName>
        <fullName evidence="4">NUDIX domain-containing protein</fullName>
    </submittedName>
</protein>
<dbReference type="InterPro" id="IPR000086">
    <property type="entry name" value="NUDIX_hydrolase_dom"/>
</dbReference>
<dbReference type="PROSITE" id="PS51462">
    <property type="entry name" value="NUDIX"/>
    <property type="match status" value="1"/>
</dbReference>
<proteinExistence type="predicted"/>
<organism evidence="4 5">
    <name type="scientific">Paenibacillus ginsengarvi</name>
    <dbReference type="NCBI Taxonomy" id="400777"/>
    <lineage>
        <taxon>Bacteria</taxon>
        <taxon>Bacillati</taxon>
        <taxon>Bacillota</taxon>
        <taxon>Bacilli</taxon>
        <taxon>Bacillales</taxon>
        <taxon>Paenibacillaceae</taxon>
        <taxon>Paenibacillus</taxon>
    </lineage>
</organism>
<accession>A0A3B0CH29</accession>
<dbReference type="RefSeq" id="WP_120748167.1">
    <property type="nucleotide sequence ID" value="NZ_RBAH01000010.1"/>
</dbReference>
<dbReference type="OrthoDB" id="9810648at2"/>
<evidence type="ECO:0000259" key="3">
    <source>
        <dbReference type="PROSITE" id="PS51462"/>
    </source>
</evidence>
<reference evidence="4 5" key="1">
    <citation type="journal article" date="2007" name="Int. J. Syst. Evol. Microbiol.">
        <title>Paenibacillus ginsengarvi sp. nov., isolated from soil from ginseng cultivation.</title>
        <authorList>
            <person name="Yoon M.H."/>
            <person name="Ten L.N."/>
            <person name="Im W.T."/>
        </authorList>
    </citation>
    <scope>NUCLEOTIDE SEQUENCE [LARGE SCALE GENOMIC DNA]</scope>
    <source>
        <strain evidence="4 5">KCTC 13059</strain>
    </source>
</reference>